<dbReference type="KEGG" id="gmx:102662435"/>
<proteinExistence type="inferred from homology"/>
<evidence type="ECO:0000256" key="7">
    <source>
        <dbReference type="ARBA" id="ARBA00022723"/>
    </source>
</evidence>
<dbReference type="Proteomes" id="UP000008827">
    <property type="component" value="Chromosome 18"/>
</dbReference>
<evidence type="ECO:0000256" key="1">
    <source>
        <dbReference type="ARBA" id="ARBA00000900"/>
    </source>
</evidence>
<keyword evidence="12 15" id="KW-0472">Membrane</keyword>
<protein>
    <recommendedName>
        <fullName evidence="4">RING-type E3 ubiquitin transferase</fullName>
        <ecNumber evidence="4">2.3.2.27</ecNumber>
    </recommendedName>
</protein>
<dbReference type="GO" id="GO:0016020">
    <property type="term" value="C:membrane"/>
    <property type="evidence" value="ECO:0007669"/>
    <property type="project" value="UniProtKB-SubCell"/>
</dbReference>
<dbReference type="GO" id="GO:0061630">
    <property type="term" value="F:ubiquitin protein ligase activity"/>
    <property type="evidence" value="ECO:0007669"/>
    <property type="project" value="UniProtKB-EC"/>
</dbReference>
<comment type="catalytic activity">
    <reaction evidence="1">
        <text>S-ubiquitinyl-[E2 ubiquitin-conjugating enzyme]-L-cysteine + [acceptor protein]-L-lysine = [E2 ubiquitin-conjugating enzyme]-L-cysteine + N(6)-ubiquitinyl-[acceptor protein]-L-lysine.</text>
        <dbReference type="EC" id="2.3.2.27"/>
    </reaction>
</comment>
<evidence type="ECO:0000256" key="10">
    <source>
        <dbReference type="ARBA" id="ARBA00022833"/>
    </source>
</evidence>
<keyword evidence="11 15" id="KW-1133">Transmembrane helix</keyword>
<evidence type="ECO:0000313" key="20">
    <source>
        <dbReference type="Proteomes" id="UP000008827"/>
    </source>
</evidence>
<reference evidence="19" key="2">
    <citation type="submission" date="2018-02" db="UniProtKB">
        <authorList>
            <consortium name="EnsemblPlants"/>
        </authorList>
    </citation>
    <scope>IDENTIFICATION</scope>
    <source>
        <strain evidence="19">Williams 82</strain>
    </source>
</reference>
<evidence type="ECO:0000256" key="11">
    <source>
        <dbReference type="ARBA" id="ARBA00022989"/>
    </source>
</evidence>
<dbReference type="EC" id="2.3.2.27" evidence="4"/>
<dbReference type="SMART" id="SM00184">
    <property type="entry name" value="RING"/>
    <property type="match status" value="1"/>
</dbReference>
<evidence type="ECO:0000313" key="18">
    <source>
        <dbReference type="EMBL" id="KRG97539.1"/>
    </source>
</evidence>
<evidence type="ECO:0000259" key="17">
    <source>
        <dbReference type="PROSITE" id="PS50089"/>
    </source>
</evidence>
<dbReference type="FunFam" id="3.30.40.10:FF:000187">
    <property type="entry name" value="E3 ubiquitin-protein ligase ATL6"/>
    <property type="match status" value="1"/>
</dbReference>
<dbReference type="PANTHER" id="PTHR46913:SF19">
    <property type="entry name" value="RING-TYPE E3 UBIQUITIN TRANSFERASE"/>
    <property type="match status" value="1"/>
</dbReference>
<evidence type="ECO:0000256" key="6">
    <source>
        <dbReference type="ARBA" id="ARBA00022692"/>
    </source>
</evidence>
<feature type="domain" description="RING-type" evidence="17">
    <location>
        <begin position="195"/>
        <end position="237"/>
    </location>
</feature>
<gene>
    <name evidence="19" type="primary">LOC102662435</name>
    <name evidence="18" type="ORF">GLYMA_18G014500</name>
</gene>
<accession>A0A0R0F5Z1</accession>
<keyword evidence="7" id="KW-0479">Metal-binding</keyword>
<dbReference type="Pfam" id="PF13639">
    <property type="entry name" value="zf-RING_2"/>
    <property type="match status" value="1"/>
</dbReference>
<feature type="transmembrane region" description="Helical" evidence="15">
    <location>
        <begin position="92"/>
        <end position="115"/>
    </location>
</feature>
<keyword evidence="10" id="KW-0862">Zinc</keyword>
<dbReference type="PROSITE" id="PS50089">
    <property type="entry name" value="ZF_RING_2"/>
    <property type="match status" value="1"/>
</dbReference>
<dbReference type="ExpressionAtlas" id="A0A0R0F5Z1">
    <property type="expression patterns" value="baseline"/>
</dbReference>
<name>A0A0R0F5Z1_SOYBN</name>
<dbReference type="InterPro" id="IPR013083">
    <property type="entry name" value="Znf_RING/FYVE/PHD"/>
</dbReference>
<reference evidence="18" key="3">
    <citation type="submission" date="2018-07" db="EMBL/GenBank/DDBJ databases">
        <title>WGS assembly of Glycine max.</title>
        <authorList>
            <person name="Schmutz J."/>
            <person name="Cannon S."/>
            <person name="Schlueter J."/>
            <person name="Ma J."/>
            <person name="Mitros T."/>
            <person name="Nelson W."/>
            <person name="Hyten D."/>
            <person name="Song Q."/>
            <person name="Thelen J."/>
            <person name="Cheng J."/>
            <person name="Xu D."/>
            <person name="Hellsten U."/>
            <person name="May G."/>
            <person name="Yu Y."/>
            <person name="Sakurai T."/>
            <person name="Umezawa T."/>
            <person name="Bhattacharyya M."/>
            <person name="Sandhu D."/>
            <person name="Valliyodan B."/>
            <person name="Lindquist E."/>
            <person name="Peto M."/>
            <person name="Grant D."/>
            <person name="Shu S."/>
            <person name="Goodstein D."/>
            <person name="Barry K."/>
            <person name="Futrell-Griggs M."/>
            <person name="Abernathy B."/>
            <person name="Du J."/>
            <person name="Tian Z."/>
            <person name="Zhu L."/>
            <person name="Gill N."/>
            <person name="Joshi T."/>
            <person name="Libault M."/>
            <person name="Sethuraman A."/>
            <person name="Zhang X."/>
            <person name="Shinozaki K."/>
            <person name="Nguyen H."/>
            <person name="Wing R."/>
            <person name="Cregan P."/>
            <person name="Specht J."/>
            <person name="Grimwood J."/>
            <person name="Rokhsar D."/>
            <person name="Stacey G."/>
            <person name="Shoemaker R."/>
            <person name="Jackson S."/>
        </authorList>
    </citation>
    <scope>NUCLEOTIDE SEQUENCE</scope>
    <source>
        <tissue evidence="18">Callus</tissue>
    </source>
</reference>
<evidence type="ECO:0000256" key="2">
    <source>
        <dbReference type="ARBA" id="ARBA00004167"/>
    </source>
</evidence>
<dbReference type="SUPFAM" id="SSF57850">
    <property type="entry name" value="RING/U-box"/>
    <property type="match status" value="1"/>
</dbReference>
<dbReference type="Gene3D" id="3.30.40.10">
    <property type="entry name" value="Zinc/RING finger domain, C3HC4 (zinc finger)"/>
    <property type="match status" value="1"/>
</dbReference>
<dbReference type="UniPathway" id="UPA00143"/>
<sequence>MGLVFTKWACAFLLCYYLKTSEVYSVEGLHDGSKARDVNLGGWLVIEGWMIKPSLFGGTANGDMLHGTSQVQFKSGTLQKYVSAENGGEMNNLTICVFIIVIASTACVIMFLITLSKILSYYYARRYNVSRSNPPILFDIRGDFPFSDDEEQEQAIRHPIWFIPTEGLQQSIIDSITVCKYRKDEGLAKETLTECLVCLGEFQQEESLRVLPKCNHAFHISCIDTWLRSHKSCPLCRAPIVLDAASLCDINQDIEESI</sequence>
<comment type="subcellular location">
    <subcellularLocation>
        <location evidence="2">Membrane</location>
        <topology evidence="2">Single-pass membrane protein</topology>
    </subcellularLocation>
</comment>
<dbReference type="GO" id="GO:0016567">
    <property type="term" value="P:protein ubiquitination"/>
    <property type="evidence" value="ECO:0000318"/>
    <property type="project" value="GO_Central"/>
</dbReference>
<evidence type="ECO:0000256" key="12">
    <source>
        <dbReference type="ARBA" id="ARBA00023136"/>
    </source>
</evidence>
<reference evidence="18 19" key="1">
    <citation type="journal article" date="2010" name="Nature">
        <title>Genome sequence of the palaeopolyploid soybean.</title>
        <authorList>
            <person name="Schmutz J."/>
            <person name="Cannon S.B."/>
            <person name="Schlueter J."/>
            <person name="Ma J."/>
            <person name="Mitros T."/>
            <person name="Nelson W."/>
            <person name="Hyten D.L."/>
            <person name="Song Q."/>
            <person name="Thelen J.J."/>
            <person name="Cheng J."/>
            <person name="Xu D."/>
            <person name="Hellsten U."/>
            <person name="May G.D."/>
            <person name="Yu Y."/>
            <person name="Sakurai T."/>
            <person name="Umezawa T."/>
            <person name="Bhattacharyya M.K."/>
            <person name="Sandhu D."/>
            <person name="Valliyodan B."/>
            <person name="Lindquist E."/>
            <person name="Peto M."/>
            <person name="Grant D."/>
            <person name="Shu S."/>
            <person name="Goodstein D."/>
            <person name="Barry K."/>
            <person name="Futrell-Griggs M."/>
            <person name="Abernathy B."/>
            <person name="Du J."/>
            <person name="Tian Z."/>
            <person name="Zhu L."/>
            <person name="Gill N."/>
            <person name="Joshi T."/>
            <person name="Libault M."/>
            <person name="Sethuraman A."/>
            <person name="Zhang X.-C."/>
            <person name="Shinozaki K."/>
            <person name="Nguyen H.T."/>
            <person name="Wing R.A."/>
            <person name="Cregan P."/>
            <person name="Specht J."/>
            <person name="Grimwood J."/>
            <person name="Rokhsar D."/>
            <person name="Stacey G."/>
            <person name="Shoemaker R.C."/>
            <person name="Jackson S.A."/>
        </authorList>
    </citation>
    <scope>NUCLEOTIDE SEQUENCE [LARGE SCALE GENOMIC DNA]</scope>
    <source>
        <strain evidence="19">cv. Williams 82</strain>
        <tissue evidence="18">Callus</tissue>
    </source>
</reference>
<dbReference type="EMBL" id="CM000851">
    <property type="protein sequence ID" value="KRG97539.1"/>
    <property type="molecule type" value="Genomic_DNA"/>
</dbReference>
<evidence type="ECO:0000256" key="16">
    <source>
        <dbReference type="SAM" id="SignalP"/>
    </source>
</evidence>
<dbReference type="GO" id="GO:0008270">
    <property type="term" value="F:zinc ion binding"/>
    <property type="evidence" value="ECO:0007669"/>
    <property type="project" value="UniProtKB-KW"/>
</dbReference>
<evidence type="ECO:0000256" key="14">
    <source>
        <dbReference type="PROSITE-ProRule" id="PRU00175"/>
    </source>
</evidence>
<dbReference type="AlphaFoldDB" id="A0A0R0F5Z1"/>
<comment type="similarity">
    <text evidence="13">Belongs to the RING-type zinc finger family. ATL subfamily.</text>
</comment>
<dbReference type="Gramene" id="KRG97539">
    <property type="protein sequence ID" value="KRG97539"/>
    <property type="gene ID" value="GLYMA_18G014500"/>
</dbReference>
<dbReference type="STRING" id="3847.A0A0R0F5Z1"/>
<evidence type="ECO:0000256" key="15">
    <source>
        <dbReference type="SAM" id="Phobius"/>
    </source>
</evidence>
<keyword evidence="20" id="KW-1185">Reference proteome</keyword>
<comment type="pathway">
    <text evidence="3">Protein modification; protein ubiquitination.</text>
</comment>
<keyword evidence="8 14" id="KW-0863">Zinc-finger</keyword>
<feature type="chain" id="PRO_5014520933" description="RING-type E3 ubiquitin transferase" evidence="16">
    <location>
        <begin position="26"/>
        <end position="258"/>
    </location>
</feature>
<keyword evidence="5" id="KW-0808">Transferase</keyword>
<keyword evidence="6 15" id="KW-0812">Transmembrane</keyword>
<dbReference type="InterPro" id="IPR044600">
    <property type="entry name" value="ATL1/ATL16-like"/>
</dbReference>
<dbReference type="SMR" id="A0A0R0F5Z1"/>
<evidence type="ECO:0000256" key="3">
    <source>
        <dbReference type="ARBA" id="ARBA00004906"/>
    </source>
</evidence>
<evidence type="ECO:0000256" key="4">
    <source>
        <dbReference type="ARBA" id="ARBA00012483"/>
    </source>
</evidence>
<dbReference type="OrthoDB" id="9984778at2759"/>
<evidence type="ECO:0000313" key="19">
    <source>
        <dbReference type="EnsemblPlants" id="KRG97539"/>
    </source>
</evidence>
<feature type="signal peptide" evidence="16">
    <location>
        <begin position="1"/>
        <end position="25"/>
    </location>
</feature>
<dbReference type="GeneID" id="102662435"/>
<dbReference type="RefSeq" id="XP_006601928.1">
    <property type="nucleotide sequence ID" value="XM_006601865.4"/>
</dbReference>
<dbReference type="CDD" id="cd16461">
    <property type="entry name" value="RING-H2_EL5-like"/>
    <property type="match status" value="1"/>
</dbReference>
<dbReference type="InterPro" id="IPR001841">
    <property type="entry name" value="Znf_RING"/>
</dbReference>
<dbReference type="PaxDb" id="3847-GLYMA18G01791.1"/>
<evidence type="ECO:0000256" key="5">
    <source>
        <dbReference type="ARBA" id="ARBA00022679"/>
    </source>
</evidence>
<organism evidence="18">
    <name type="scientific">Glycine max</name>
    <name type="common">Soybean</name>
    <name type="synonym">Glycine hispida</name>
    <dbReference type="NCBI Taxonomy" id="3847"/>
    <lineage>
        <taxon>Eukaryota</taxon>
        <taxon>Viridiplantae</taxon>
        <taxon>Streptophyta</taxon>
        <taxon>Embryophyta</taxon>
        <taxon>Tracheophyta</taxon>
        <taxon>Spermatophyta</taxon>
        <taxon>Magnoliopsida</taxon>
        <taxon>eudicotyledons</taxon>
        <taxon>Gunneridae</taxon>
        <taxon>Pentapetalae</taxon>
        <taxon>rosids</taxon>
        <taxon>fabids</taxon>
        <taxon>Fabales</taxon>
        <taxon>Fabaceae</taxon>
        <taxon>Papilionoideae</taxon>
        <taxon>50 kb inversion clade</taxon>
        <taxon>NPAAA clade</taxon>
        <taxon>indigoferoid/millettioid clade</taxon>
        <taxon>Phaseoleae</taxon>
        <taxon>Glycine</taxon>
        <taxon>Glycine subgen. Soja</taxon>
    </lineage>
</organism>
<keyword evidence="16" id="KW-0732">Signal</keyword>
<evidence type="ECO:0000256" key="9">
    <source>
        <dbReference type="ARBA" id="ARBA00022786"/>
    </source>
</evidence>
<dbReference type="PANTHER" id="PTHR46913">
    <property type="entry name" value="RING-H2 FINGER PROTEIN ATL16"/>
    <property type="match status" value="1"/>
</dbReference>
<evidence type="ECO:0000256" key="8">
    <source>
        <dbReference type="ARBA" id="ARBA00022771"/>
    </source>
</evidence>
<dbReference type="EnsemblPlants" id="KRG97539">
    <property type="protein sequence ID" value="KRG97539"/>
    <property type="gene ID" value="GLYMA_18G014500"/>
</dbReference>
<evidence type="ECO:0000256" key="13">
    <source>
        <dbReference type="ARBA" id="ARBA00024209"/>
    </source>
</evidence>
<keyword evidence="9" id="KW-0833">Ubl conjugation pathway</keyword>